<evidence type="ECO:0000313" key="1">
    <source>
        <dbReference type="EMBL" id="KAJ7721608.1"/>
    </source>
</evidence>
<name>A0AAD7MKQ3_9AGAR</name>
<evidence type="ECO:0008006" key="3">
    <source>
        <dbReference type="Google" id="ProtNLM"/>
    </source>
</evidence>
<evidence type="ECO:0000313" key="2">
    <source>
        <dbReference type="Proteomes" id="UP001215598"/>
    </source>
</evidence>
<dbReference type="AlphaFoldDB" id="A0AAD7MKQ3"/>
<sequence length="322" mass="35348">MSPSQCSLPLELWDAILDQLHSDPAALRVAALVCRTWVPTSRFHLFEALVLSPKCARRAAHLNVLLASRYSTIGAAIRILSLPSALTPIQVRSPRGNIHLTTLLGLAPHLAQLPRLRELTLSDFPCALLDGLTTVQRLTFTDVCAGTGLLRSVHALPHLTHLALEGVAAVPYRGGACPIKNNLRNLAIRRSSLACLGWVYLAAPQVVSLSIDTVVAREMPYLREYLSAINSTLENLELTYFDADPLSALALPAVLDSCTALKTLRLNFPAVADVRRFFTFGCHSTWPPEMCLEIVVNQTTPDQCEAVKKFFIDWSINVRLVV</sequence>
<accession>A0AAD7MKQ3</accession>
<dbReference type="Proteomes" id="UP001215598">
    <property type="component" value="Unassembled WGS sequence"/>
</dbReference>
<proteinExistence type="predicted"/>
<comment type="caution">
    <text evidence="1">The sequence shown here is derived from an EMBL/GenBank/DDBJ whole genome shotgun (WGS) entry which is preliminary data.</text>
</comment>
<dbReference type="SUPFAM" id="SSF52047">
    <property type="entry name" value="RNI-like"/>
    <property type="match status" value="1"/>
</dbReference>
<dbReference type="InterPro" id="IPR032675">
    <property type="entry name" value="LRR_dom_sf"/>
</dbReference>
<protein>
    <recommendedName>
        <fullName evidence="3">F-box domain-containing protein</fullName>
    </recommendedName>
</protein>
<dbReference type="EMBL" id="JARKIB010000228">
    <property type="protein sequence ID" value="KAJ7721608.1"/>
    <property type="molecule type" value="Genomic_DNA"/>
</dbReference>
<keyword evidence="2" id="KW-1185">Reference proteome</keyword>
<reference evidence="1" key="1">
    <citation type="submission" date="2023-03" db="EMBL/GenBank/DDBJ databases">
        <title>Massive genome expansion in bonnet fungi (Mycena s.s.) driven by repeated elements and novel gene families across ecological guilds.</title>
        <authorList>
            <consortium name="Lawrence Berkeley National Laboratory"/>
            <person name="Harder C.B."/>
            <person name="Miyauchi S."/>
            <person name="Viragh M."/>
            <person name="Kuo A."/>
            <person name="Thoen E."/>
            <person name="Andreopoulos B."/>
            <person name="Lu D."/>
            <person name="Skrede I."/>
            <person name="Drula E."/>
            <person name="Henrissat B."/>
            <person name="Morin E."/>
            <person name="Kohler A."/>
            <person name="Barry K."/>
            <person name="LaButti K."/>
            <person name="Morin E."/>
            <person name="Salamov A."/>
            <person name="Lipzen A."/>
            <person name="Mereny Z."/>
            <person name="Hegedus B."/>
            <person name="Baldrian P."/>
            <person name="Stursova M."/>
            <person name="Weitz H."/>
            <person name="Taylor A."/>
            <person name="Grigoriev I.V."/>
            <person name="Nagy L.G."/>
            <person name="Martin F."/>
            <person name="Kauserud H."/>
        </authorList>
    </citation>
    <scope>NUCLEOTIDE SEQUENCE</scope>
    <source>
        <strain evidence="1">CBHHK182m</strain>
    </source>
</reference>
<dbReference type="Gene3D" id="3.80.10.10">
    <property type="entry name" value="Ribonuclease Inhibitor"/>
    <property type="match status" value="1"/>
</dbReference>
<gene>
    <name evidence="1" type="ORF">B0H16DRAFT_1431732</name>
</gene>
<organism evidence="1 2">
    <name type="scientific">Mycena metata</name>
    <dbReference type="NCBI Taxonomy" id="1033252"/>
    <lineage>
        <taxon>Eukaryota</taxon>
        <taxon>Fungi</taxon>
        <taxon>Dikarya</taxon>
        <taxon>Basidiomycota</taxon>
        <taxon>Agaricomycotina</taxon>
        <taxon>Agaricomycetes</taxon>
        <taxon>Agaricomycetidae</taxon>
        <taxon>Agaricales</taxon>
        <taxon>Marasmiineae</taxon>
        <taxon>Mycenaceae</taxon>
        <taxon>Mycena</taxon>
    </lineage>
</organism>